<name>A0AAD4V545_PRUDU</name>
<feature type="transmembrane region" description="Helical" evidence="1">
    <location>
        <begin position="57"/>
        <end position="80"/>
    </location>
</feature>
<evidence type="ECO:0000313" key="2">
    <source>
        <dbReference type="EMBL" id="KAI5317974.1"/>
    </source>
</evidence>
<organism evidence="2 3">
    <name type="scientific">Prunus dulcis</name>
    <name type="common">Almond</name>
    <name type="synonym">Amygdalus dulcis</name>
    <dbReference type="NCBI Taxonomy" id="3755"/>
    <lineage>
        <taxon>Eukaryota</taxon>
        <taxon>Viridiplantae</taxon>
        <taxon>Streptophyta</taxon>
        <taxon>Embryophyta</taxon>
        <taxon>Tracheophyta</taxon>
        <taxon>Spermatophyta</taxon>
        <taxon>Magnoliopsida</taxon>
        <taxon>eudicotyledons</taxon>
        <taxon>Gunneridae</taxon>
        <taxon>Pentapetalae</taxon>
        <taxon>rosids</taxon>
        <taxon>fabids</taxon>
        <taxon>Rosales</taxon>
        <taxon>Rosaceae</taxon>
        <taxon>Amygdaloideae</taxon>
        <taxon>Amygdaleae</taxon>
        <taxon>Prunus</taxon>
    </lineage>
</organism>
<protein>
    <submittedName>
        <fullName evidence="2">Uncharacterized protein</fullName>
    </submittedName>
</protein>
<feature type="transmembrane region" description="Helical" evidence="1">
    <location>
        <begin position="92"/>
        <end position="116"/>
    </location>
</feature>
<dbReference type="EMBL" id="JAJFAZ020000007">
    <property type="protein sequence ID" value="KAI5317974.1"/>
    <property type="molecule type" value="Genomic_DNA"/>
</dbReference>
<evidence type="ECO:0000256" key="1">
    <source>
        <dbReference type="SAM" id="Phobius"/>
    </source>
</evidence>
<keyword evidence="1" id="KW-0472">Membrane</keyword>
<keyword evidence="3" id="KW-1185">Reference proteome</keyword>
<dbReference type="AlphaFoldDB" id="A0AAD4V545"/>
<keyword evidence="1" id="KW-0812">Transmembrane</keyword>
<keyword evidence="1" id="KW-1133">Transmembrane helix</keyword>
<proteinExistence type="predicted"/>
<dbReference type="Proteomes" id="UP001054821">
    <property type="component" value="Chromosome 7"/>
</dbReference>
<comment type="caution">
    <text evidence="2">The sequence shown here is derived from an EMBL/GenBank/DDBJ whole genome shotgun (WGS) entry which is preliminary data.</text>
</comment>
<accession>A0AAD4V545</accession>
<reference evidence="2 3" key="1">
    <citation type="journal article" date="2022" name="G3 (Bethesda)">
        <title>Whole-genome sequence and methylome profiling of the almond [Prunus dulcis (Mill.) D.A. Webb] cultivar 'Nonpareil'.</title>
        <authorList>
            <person name="D'Amico-Willman K.M."/>
            <person name="Ouma W.Z."/>
            <person name="Meulia T."/>
            <person name="Sideli G.M."/>
            <person name="Gradziel T.M."/>
            <person name="Fresnedo-Ramirez J."/>
        </authorList>
    </citation>
    <scope>NUCLEOTIDE SEQUENCE [LARGE SCALE GENOMIC DNA]</scope>
    <source>
        <strain evidence="2">Clone GOH B32 T37-40</strain>
    </source>
</reference>
<sequence>MLSLCYLNGLEDVESALNGLEDVEGCIWLWHGWPLRAWSCFRCMGSSTGRRAPLRSLLSTSFVAMASIGIGDPCSILNFAHVLYMSSFVTKVTMVFESVAIVDGVSLAVAMIAVQVRVGLCRGSKRKIVGWQLLALFRRQLALLLMIADK</sequence>
<evidence type="ECO:0000313" key="3">
    <source>
        <dbReference type="Proteomes" id="UP001054821"/>
    </source>
</evidence>
<gene>
    <name evidence="2" type="ORF">L3X38_037681</name>
</gene>